<evidence type="ECO:0000313" key="3">
    <source>
        <dbReference type="Proteomes" id="UP000759537"/>
    </source>
</evidence>
<reference evidence="2" key="1">
    <citation type="submission" date="2019-10" db="EMBL/GenBank/DDBJ databases">
        <authorList>
            <consortium name="DOE Joint Genome Institute"/>
            <person name="Kuo A."/>
            <person name="Miyauchi S."/>
            <person name="Kiss E."/>
            <person name="Drula E."/>
            <person name="Kohler A."/>
            <person name="Sanchez-Garcia M."/>
            <person name="Andreopoulos B."/>
            <person name="Barry K.W."/>
            <person name="Bonito G."/>
            <person name="Buee M."/>
            <person name="Carver A."/>
            <person name="Chen C."/>
            <person name="Cichocki N."/>
            <person name="Clum A."/>
            <person name="Culley D."/>
            <person name="Crous P.W."/>
            <person name="Fauchery L."/>
            <person name="Girlanda M."/>
            <person name="Hayes R."/>
            <person name="Keri Z."/>
            <person name="LaButti K."/>
            <person name="Lipzen A."/>
            <person name="Lombard V."/>
            <person name="Magnuson J."/>
            <person name="Maillard F."/>
            <person name="Morin E."/>
            <person name="Murat C."/>
            <person name="Nolan M."/>
            <person name="Ohm R."/>
            <person name="Pangilinan J."/>
            <person name="Pereira M."/>
            <person name="Perotto S."/>
            <person name="Peter M."/>
            <person name="Riley R."/>
            <person name="Sitrit Y."/>
            <person name="Stielow B."/>
            <person name="Szollosi G."/>
            <person name="Zifcakova L."/>
            <person name="Stursova M."/>
            <person name="Spatafora J.W."/>
            <person name="Tedersoo L."/>
            <person name="Vaario L.-M."/>
            <person name="Yamada A."/>
            <person name="Yan M."/>
            <person name="Wang P."/>
            <person name="Xu J."/>
            <person name="Bruns T."/>
            <person name="Baldrian P."/>
            <person name="Vilgalys R."/>
            <person name="Henrissat B."/>
            <person name="Grigoriev I.V."/>
            <person name="Hibbett D."/>
            <person name="Nagy L.G."/>
            <person name="Martin F.M."/>
        </authorList>
    </citation>
    <scope>NUCLEOTIDE SEQUENCE</scope>
    <source>
        <strain evidence="2">Prilba</strain>
    </source>
</reference>
<sequence length="303" mass="34067">SGLSITCHPSTNLPNQQTVSVQFHHHKKHKPYYNIALPPKAVAIIRENLDWSTPNSLTPRIQDLYPTVTGKQVHRAWTDMSETLWKRDPLQLPSATMLLRELDDDIDVFAMNKVEGVEQLCWGMKRIGAHLKGKIIEIGIDATYNTNSKNLELYSIMGEYDNAGFPLSYCLLSTATAIEPGKRKKALIEWAKCMCDTYSIMPRFTHTDKDMAEIGMLREVWDVKIQLCCAEWIFTRAAAPAAHQRLAMSKASTTPYNVACARGEFQFIDSKFIPPGHPDTNEYEGGVPDNIHAQPAPSQPNPN</sequence>
<comment type="caution">
    <text evidence="2">The sequence shown here is derived from an EMBL/GenBank/DDBJ whole genome shotgun (WGS) entry which is preliminary data.</text>
</comment>
<feature type="non-terminal residue" evidence="2">
    <location>
        <position position="303"/>
    </location>
</feature>
<evidence type="ECO:0000256" key="1">
    <source>
        <dbReference type="SAM" id="MobiDB-lite"/>
    </source>
</evidence>
<feature type="region of interest" description="Disordered" evidence="1">
    <location>
        <begin position="278"/>
        <end position="303"/>
    </location>
</feature>
<evidence type="ECO:0000313" key="2">
    <source>
        <dbReference type="EMBL" id="KAF8463757.1"/>
    </source>
</evidence>
<proteinExistence type="predicted"/>
<feature type="non-terminal residue" evidence="2">
    <location>
        <position position="1"/>
    </location>
</feature>
<keyword evidence="3" id="KW-1185">Reference proteome</keyword>
<name>A0A9P5JTW5_9AGAM</name>
<dbReference type="OrthoDB" id="3049698at2759"/>
<dbReference type="Proteomes" id="UP000759537">
    <property type="component" value="Unassembled WGS sequence"/>
</dbReference>
<protein>
    <submittedName>
        <fullName evidence="2">Uncharacterized protein</fullName>
    </submittedName>
</protein>
<dbReference type="EMBL" id="WHVB01000066">
    <property type="protein sequence ID" value="KAF8463757.1"/>
    <property type="molecule type" value="Genomic_DNA"/>
</dbReference>
<gene>
    <name evidence="2" type="ORF">DFH94DRAFT_608848</name>
</gene>
<dbReference type="AlphaFoldDB" id="A0A9P5JTW5"/>
<organism evidence="2 3">
    <name type="scientific">Russula ochroleuca</name>
    <dbReference type="NCBI Taxonomy" id="152965"/>
    <lineage>
        <taxon>Eukaryota</taxon>
        <taxon>Fungi</taxon>
        <taxon>Dikarya</taxon>
        <taxon>Basidiomycota</taxon>
        <taxon>Agaricomycotina</taxon>
        <taxon>Agaricomycetes</taxon>
        <taxon>Russulales</taxon>
        <taxon>Russulaceae</taxon>
        <taxon>Russula</taxon>
    </lineage>
</organism>
<accession>A0A9P5JTW5</accession>
<reference evidence="2" key="2">
    <citation type="journal article" date="2020" name="Nat. Commun.">
        <title>Large-scale genome sequencing of mycorrhizal fungi provides insights into the early evolution of symbiotic traits.</title>
        <authorList>
            <person name="Miyauchi S."/>
            <person name="Kiss E."/>
            <person name="Kuo A."/>
            <person name="Drula E."/>
            <person name="Kohler A."/>
            <person name="Sanchez-Garcia M."/>
            <person name="Morin E."/>
            <person name="Andreopoulos B."/>
            <person name="Barry K.W."/>
            <person name="Bonito G."/>
            <person name="Buee M."/>
            <person name="Carver A."/>
            <person name="Chen C."/>
            <person name="Cichocki N."/>
            <person name="Clum A."/>
            <person name="Culley D."/>
            <person name="Crous P.W."/>
            <person name="Fauchery L."/>
            <person name="Girlanda M."/>
            <person name="Hayes R.D."/>
            <person name="Keri Z."/>
            <person name="LaButti K."/>
            <person name="Lipzen A."/>
            <person name="Lombard V."/>
            <person name="Magnuson J."/>
            <person name="Maillard F."/>
            <person name="Murat C."/>
            <person name="Nolan M."/>
            <person name="Ohm R.A."/>
            <person name="Pangilinan J."/>
            <person name="Pereira M.F."/>
            <person name="Perotto S."/>
            <person name="Peter M."/>
            <person name="Pfister S."/>
            <person name="Riley R."/>
            <person name="Sitrit Y."/>
            <person name="Stielow J.B."/>
            <person name="Szollosi G."/>
            <person name="Zifcakova L."/>
            <person name="Stursova M."/>
            <person name="Spatafora J.W."/>
            <person name="Tedersoo L."/>
            <person name="Vaario L.M."/>
            <person name="Yamada A."/>
            <person name="Yan M."/>
            <person name="Wang P."/>
            <person name="Xu J."/>
            <person name="Bruns T."/>
            <person name="Baldrian P."/>
            <person name="Vilgalys R."/>
            <person name="Dunand C."/>
            <person name="Henrissat B."/>
            <person name="Grigoriev I.V."/>
            <person name="Hibbett D."/>
            <person name="Nagy L.G."/>
            <person name="Martin F.M."/>
        </authorList>
    </citation>
    <scope>NUCLEOTIDE SEQUENCE</scope>
    <source>
        <strain evidence="2">Prilba</strain>
    </source>
</reference>